<feature type="transmembrane region" description="Helical" evidence="2">
    <location>
        <begin position="69"/>
        <end position="90"/>
    </location>
</feature>
<dbReference type="EMBL" id="JAPMKX010000002">
    <property type="protein sequence ID" value="MCX7538218.1"/>
    <property type="molecule type" value="Genomic_DNA"/>
</dbReference>
<dbReference type="AlphaFoldDB" id="A0A9Q4CC84"/>
<evidence type="ECO:0000313" key="3">
    <source>
        <dbReference type="EMBL" id="MCX7538218.1"/>
    </source>
</evidence>
<sequence length="134" mass="14616">MNTPNSPQEGWNPGPYDPSAPAPGWSTGPNPAPSWDPAASGTDMSQALQQEEARSIEQAELRQRGAARWVQISTALAASVVVVAVMVWGWQQLFWLELLNDTNNYIETADGRKLVNEELIEILERSGKTADTAP</sequence>
<evidence type="ECO:0000256" key="1">
    <source>
        <dbReference type="SAM" id="MobiDB-lite"/>
    </source>
</evidence>
<proteinExistence type="predicted"/>
<evidence type="ECO:0000256" key="2">
    <source>
        <dbReference type="SAM" id="Phobius"/>
    </source>
</evidence>
<dbReference type="RefSeq" id="WP_267169398.1">
    <property type="nucleotide sequence ID" value="NZ_JAPMKX010000002.1"/>
</dbReference>
<organism evidence="3 4">
    <name type="scientific">Corynebacterium antarcticum</name>
    <dbReference type="NCBI Taxonomy" id="2800405"/>
    <lineage>
        <taxon>Bacteria</taxon>
        <taxon>Bacillati</taxon>
        <taxon>Actinomycetota</taxon>
        <taxon>Actinomycetes</taxon>
        <taxon>Mycobacteriales</taxon>
        <taxon>Corynebacteriaceae</taxon>
        <taxon>Corynebacterium</taxon>
    </lineage>
</organism>
<name>A0A9Q4CC84_9CORY</name>
<protein>
    <submittedName>
        <fullName evidence="3">Uncharacterized protein</fullName>
    </submittedName>
</protein>
<keyword evidence="2" id="KW-0472">Membrane</keyword>
<reference evidence="3" key="1">
    <citation type="submission" date="2022-11" db="EMBL/GenBank/DDBJ databases">
        <title>Corynebacterium sp. isolated from Penguins.</title>
        <authorList>
            <person name="Sedlar K."/>
            <person name="Svec P."/>
        </authorList>
    </citation>
    <scope>NUCLEOTIDE SEQUENCE</scope>
    <source>
        <strain evidence="3">P5875</strain>
    </source>
</reference>
<dbReference type="Proteomes" id="UP001070238">
    <property type="component" value="Unassembled WGS sequence"/>
</dbReference>
<feature type="region of interest" description="Disordered" evidence="1">
    <location>
        <begin position="1"/>
        <end position="55"/>
    </location>
</feature>
<evidence type="ECO:0000313" key="4">
    <source>
        <dbReference type="Proteomes" id="UP001070238"/>
    </source>
</evidence>
<keyword evidence="2" id="KW-1133">Transmembrane helix</keyword>
<comment type="caution">
    <text evidence="3">The sequence shown here is derived from an EMBL/GenBank/DDBJ whole genome shotgun (WGS) entry which is preliminary data.</text>
</comment>
<gene>
    <name evidence="3" type="ORF">OS123_06645</name>
</gene>
<keyword evidence="2" id="KW-0812">Transmembrane</keyword>
<accession>A0A9Q4CC84</accession>